<name>A0A2P4SHM7_BAMTH</name>
<accession>A0A2P4SHM7</accession>
<dbReference type="Proteomes" id="UP000237246">
    <property type="component" value="Unassembled WGS sequence"/>
</dbReference>
<gene>
    <name evidence="1" type="ORF">CIB84_012628</name>
</gene>
<protein>
    <submittedName>
        <fullName evidence="1">Uncharacterized protein</fullName>
    </submittedName>
</protein>
<reference evidence="1 2" key="1">
    <citation type="submission" date="2018-01" db="EMBL/GenBank/DDBJ databases">
        <title>Comparison of the Chinese Bamboo Partridge and Red Junglefowl genome sequences highlights the importance of demography in genome evolution.</title>
        <authorList>
            <person name="Tiley G.P."/>
            <person name="Kimball R.T."/>
            <person name="Braun E.L."/>
            <person name="Burleigh J.G."/>
        </authorList>
    </citation>
    <scope>NUCLEOTIDE SEQUENCE [LARGE SCALE GENOMIC DNA]</scope>
    <source>
        <strain evidence="1">RTK389</strain>
        <tissue evidence="1">Blood</tissue>
    </source>
</reference>
<sequence>MATSACCAFRTCEYPGLLQA</sequence>
<evidence type="ECO:0000313" key="1">
    <source>
        <dbReference type="EMBL" id="POI23624.1"/>
    </source>
</evidence>
<keyword evidence="2" id="KW-1185">Reference proteome</keyword>
<dbReference type="EMBL" id="PPHD01047543">
    <property type="protein sequence ID" value="POI23624.1"/>
    <property type="molecule type" value="Genomic_DNA"/>
</dbReference>
<comment type="caution">
    <text evidence="1">The sequence shown here is derived from an EMBL/GenBank/DDBJ whole genome shotgun (WGS) entry which is preliminary data.</text>
</comment>
<proteinExistence type="predicted"/>
<evidence type="ECO:0000313" key="2">
    <source>
        <dbReference type="Proteomes" id="UP000237246"/>
    </source>
</evidence>
<dbReference type="AlphaFoldDB" id="A0A2P4SHM7"/>
<organism evidence="1 2">
    <name type="scientific">Bambusicola thoracicus</name>
    <name type="common">Chinese bamboo-partridge</name>
    <name type="synonym">Perdix thoracica</name>
    <dbReference type="NCBI Taxonomy" id="9083"/>
    <lineage>
        <taxon>Eukaryota</taxon>
        <taxon>Metazoa</taxon>
        <taxon>Chordata</taxon>
        <taxon>Craniata</taxon>
        <taxon>Vertebrata</taxon>
        <taxon>Euteleostomi</taxon>
        <taxon>Archelosauria</taxon>
        <taxon>Archosauria</taxon>
        <taxon>Dinosauria</taxon>
        <taxon>Saurischia</taxon>
        <taxon>Theropoda</taxon>
        <taxon>Coelurosauria</taxon>
        <taxon>Aves</taxon>
        <taxon>Neognathae</taxon>
        <taxon>Galloanserae</taxon>
        <taxon>Galliformes</taxon>
        <taxon>Phasianidae</taxon>
        <taxon>Perdicinae</taxon>
        <taxon>Bambusicola</taxon>
    </lineage>
</organism>